<reference evidence="1 2" key="1">
    <citation type="submission" date="2016-01" db="EMBL/GenBank/DDBJ databases">
        <title>Isolation and characterization of bacteriophages from East Africa Rift Valley soda lakes.</title>
        <authorList>
            <person name="van Zyl L.J."/>
            <person name="Nemavhulani S."/>
            <person name="Cowan D.A."/>
            <person name="Trindade M.I."/>
        </authorList>
    </citation>
    <scope>NUCLEOTIDE SEQUENCE [LARGE SCALE GENOMIC DNA]</scope>
</reference>
<dbReference type="GeneID" id="28799465"/>
<dbReference type="EMBL" id="KU640380">
    <property type="protein sequence ID" value="AMQ66580.1"/>
    <property type="molecule type" value="Genomic_DNA"/>
</dbReference>
<name>A0A142F1C3_9CAUD</name>
<protein>
    <submittedName>
        <fullName evidence="1">Uncharacterized protein</fullName>
    </submittedName>
</protein>
<organism evidence="1 2">
    <name type="scientific">Bacillus phage Shbh1</name>
    <dbReference type="NCBI Taxonomy" id="1796992"/>
    <lineage>
        <taxon>Viruses</taxon>
        <taxon>Duplodnaviria</taxon>
        <taxon>Heunggongvirae</taxon>
        <taxon>Uroviricota</taxon>
        <taxon>Caudoviricetes</taxon>
        <taxon>Herelleviridae</taxon>
        <taxon>Bastillevirinae</taxon>
        <taxon>Shalavirus</taxon>
        <taxon>Shalavirus Shbh1</taxon>
    </lineage>
</organism>
<dbReference type="OrthoDB" id="16213at10239"/>
<dbReference type="RefSeq" id="YP_009275270.1">
    <property type="nucleotide sequence ID" value="NC_030925.1"/>
</dbReference>
<accession>A0A142F1C3</accession>
<keyword evidence="2" id="KW-1185">Reference proteome</keyword>
<evidence type="ECO:0000313" key="2">
    <source>
        <dbReference type="Proteomes" id="UP000201588"/>
    </source>
</evidence>
<dbReference type="KEGG" id="vg:28799465"/>
<evidence type="ECO:0000313" key="1">
    <source>
        <dbReference type="EMBL" id="AMQ66580.1"/>
    </source>
</evidence>
<sequence>MRMSDNIREKIKKQKEGISSEQELRDLINLAASKSLKQFIQRIDSGEIPIDNMSDFIRILGAYKEINQIENVMDKKSDQATLPELDMRQEKVLKDQVNEGKVVKDEEEGTFDVSDLSTEDVADLIRQMDIAQNKTNEEAF</sequence>
<dbReference type="Proteomes" id="UP000201588">
    <property type="component" value="Segment"/>
</dbReference>
<proteinExistence type="predicted"/>